<dbReference type="Proteomes" id="UP000538147">
    <property type="component" value="Unassembled WGS sequence"/>
</dbReference>
<dbReference type="AlphaFoldDB" id="A0A841L703"/>
<evidence type="ECO:0000313" key="1">
    <source>
        <dbReference type="EMBL" id="MBB6226733.1"/>
    </source>
</evidence>
<dbReference type="EMBL" id="JACIIV010000005">
    <property type="protein sequence ID" value="MBB6226733.1"/>
    <property type="molecule type" value="Genomic_DNA"/>
</dbReference>
<dbReference type="RefSeq" id="WP_184195993.1">
    <property type="nucleotide sequence ID" value="NZ_BMOX01000009.1"/>
</dbReference>
<comment type="caution">
    <text evidence="1">The sequence shown here is derived from an EMBL/GenBank/DDBJ whole genome shotgun (WGS) entry which is preliminary data.</text>
</comment>
<name>A0A841L703_9SPHN</name>
<protein>
    <submittedName>
        <fullName evidence="1">Septal ring factor EnvC (AmiA/AmiB activator)</fullName>
    </submittedName>
</protein>
<reference evidence="1 2" key="1">
    <citation type="submission" date="2020-08" db="EMBL/GenBank/DDBJ databases">
        <title>Genomic Encyclopedia of Type Strains, Phase IV (KMG-IV): sequencing the most valuable type-strain genomes for metagenomic binning, comparative biology and taxonomic classification.</title>
        <authorList>
            <person name="Goeker M."/>
        </authorList>
    </citation>
    <scope>NUCLEOTIDE SEQUENCE [LARGE SCALE GENOMIC DNA]</scope>
    <source>
        <strain evidence="1 2">DSM 102189</strain>
    </source>
</reference>
<accession>A0A841L703</accession>
<keyword evidence="2" id="KW-1185">Reference proteome</keyword>
<proteinExistence type="predicted"/>
<organism evidence="1 2">
    <name type="scientific">Polymorphobacter multimanifer</name>
    <dbReference type="NCBI Taxonomy" id="1070431"/>
    <lineage>
        <taxon>Bacteria</taxon>
        <taxon>Pseudomonadati</taxon>
        <taxon>Pseudomonadota</taxon>
        <taxon>Alphaproteobacteria</taxon>
        <taxon>Sphingomonadales</taxon>
        <taxon>Sphingosinicellaceae</taxon>
        <taxon>Polymorphobacter</taxon>
    </lineage>
</organism>
<evidence type="ECO:0000313" key="2">
    <source>
        <dbReference type="Proteomes" id="UP000538147"/>
    </source>
</evidence>
<sequence>MVPLAARLEAALDRIEAAAAAAREEAARHHAIEAAAREALATLDTLLADER</sequence>
<gene>
    <name evidence="1" type="ORF">FHS79_000891</name>
</gene>